<name>A0A7W7FVU2_9PSEU</name>
<protein>
    <recommendedName>
        <fullName evidence="3">ESX-1 secretion-associated protein</fullName>
    </recommendedName>
</protein>
<comment type="caution">
    <text evidence="1">The sequence shown here is derived from an EMBL/GenBank/DDBJ whole genome shotgun (WGS) entry which is preliminary data.</text>
</comment>
<keyword evidence="2" id="KW-1185">Reference proteome</keyword>
<proteinExistence type="predicted"/>
<evidence type="ECO:0000313" key="1">
    <source>
        <dbReference type="EMBL" id="MBB4678848.1"/>
    </source>
</evidence>
<dbReference type="RefSeq" id="WP_185004666.1">
    <property type="nucleotide sequence ID" value="NZ_BAAAUI010000081.1"/>
</dbReference>
<dbReference type="Proteomes" id="UP000533598">
    <property type="component" value="Unassembled WGS sequence"/>
</dbReference>
<organism evidence="1 2">
    <name type="scientific">Crossiella cryophila</name>
    <dbReference type="NCBI Taxonomy" id="43355"/>
    <lineage>
        <taxon>Bacteria</taxon>
        <taxon>Bacillati</taxon>
        <taxon>Actinomycetota</taxon>
        <taxon>Actinomycetes</taxon>
        <taxon>Pseudonocardiales</taxon>
        <taxon>Pseudonocardiaceae</taxon>
        <taxon>Crossiella</taxon>
    </lineage>
</organism>
<evidence type="ECO:0008006" key="3">
    <source>
        <dbReference type="Google" id="ProtNLM"/>
    </source>
</evidence>
<reference evidence="1 2" key="1">
    <citation type="submission" date="2020-08" db="EMBL/GenBank/DDBJ databases">
        <title>Sequencing the genomes of 1000 actinobacteria strains.</title>
        <authorList>
            <person name="Klenk H.-P."/>
        </authorList>
    </citation>
    <scope>NUCLEOTIDE SEQUENCE [LARGE SCALE GENOMIC DNA]</scope>
    <source>
        <strain evidence="1 2">DSM 44230</strain>
    </source>
</reference>
<sequence>MTGPGKVKVNVPALTNYAKQLEYYSSEADKFGRLVDQADVTNEAWGVMGAFAKGAYTDRLGELRELLAAMKEGVADLSGKLLDTAAIYKGAEDDAVIKFGKHEARIDGPRGGKKKP</sequence>
<evidence type="ECO:0000313" key="2">
    <source>
        <dbReference type="Proteomes" id="UP000533598"/>
    </source>
</evidence>
<accession>A0A7W7FVU2</accession>
<dbReference type="EMBL" id="JACHMH010000001">
    <property type="protein sequence ID" value="MBB4678848.1"/>
    <property type="molecule type" value="Genomic_DNA"/>
</dbReference>
<gene>
    <name evidence="1" type="ORF">HNR67_004966</name>
</gene>
<dbReference type="AlphaFoldDB" id="A0A7W7FVU2"/>